<comment type="caution">
    <text evidence="2">The sequence shown here is derived from an EMBL/GenBank/DDBJ whole genome shotgun (WGS) entry which is preliminary data.</text>
</comment>
<sequence length="436" mass="49501">MSAENQVKKRRRGESFMFVFMILLLVALFSSMLETINPFLGYIDEVIVFAFIAAAFIKMLFLERQQVKSLDGWMITAFVLCSVFLIVAFIPNLYAGAHSTLLMQVYTFFGITKFLLVFFCGRILLQNTRFITTIPWMKKVSWLFTILCLIAYAVNLVFPLMQAFDTRFGMETYSYGFGHPAPFSMVVILFSVMMVFFSLLQKTKMPYVYLTLNLLLIVTAGRSTAIGIYLCFFLLLLILPHIKRLPVSVFITLGIFLLWFSWDRISNQFGAENTEARGILLRTSVDIAKDYFPFGAGLGMFGSNASRLDYSPLYNEYHLSHVWGLSELNPAFITDSYWAMIIGETGFLGVILLITLFVITVLAIIRYTSGNFKLKLIVVFPFIYALFTSPVDTLLASGSIVSVMLVVLYMITLSKEAASEQQERRTIGGKNDVQNR</sequence>
<evidence type="ECO:0000313" key="3">
    <source>
        <dbReference type="Proteomes" id="UP000547643"/>
    </source>
</evidence>
<evidence type="ECO:0000256" key="1">
    <source>
        <dbReference type="SAM" id="Phobius"/>
    </source>
</evidence>
<feature type="transmembrane region" description="Helical" evidence="1">
    <location>
        <begin position="142"/>
        <end position="161"/>
    </location>
</feature>
<gene>
    <name evidence="2" type="ORF">HCA46_10395</name>
</gene>
<dbReference type="AlphaFoldDB" id="A0A7X1CIP8"/>
<feature type="transmembrane region" description="Helical" evidence="1">
    <location>
        <begin position="337"/>
        <end position="365"/>
    </location>
</feature>
<organism evidence="2 3">
    <name type="scientific">Listeria booriae</name>
    <dbReference type="NCBI Taxonomy" id="1552123"/>
    <lineage>
        <taxon>Bacteria</taxon>
        <taxon>Bacillati</taxon>
        <taxon>Bacillota</taxon>
        <taxon>Bacilli</taxon>
        <taxon>Bacillales</taxon>
        <taxon>Listeriaceae</taxon>
        <taxon>Listeria</taxon>
    </lineage>
</organism>
<keyword evidence="1" id="KW-0812">Transmembrane</keyword>
<proteinExistence type="predicted"/>
<protein>
    <submittedName>
        <fullName evidence="2">Uncharacterized protein</fullName>
    </submittedName>
</protein>
<feature type="transmembrane region" description="Helical" evidence="1">
    <location>
        <begin position="245"/>
        <end position="262"/>
    </location>
</feature>
<dbReference type="Proteomes" id="UP000547643">
    <property type="component" value="Unassembled WGS sequence"/>
</dbReference>
<keyword evidence="1" id="KW-0472">Membrane</keyword>
<feature type="transmembrane region" description="Helical" evidence="1">
    <location>
        <begin position="73"/>
        <end position="95"/>
    </location>
</feature>
<feature type="transmembrane region" description="Helical" evidence="1">
    <location>
        <begin position="181"/>
        <end position="200"/>
    </location>
</feature>
<feature type="transmembrane region" description="Helical" evidence="1">
    <location>
        <begin position="394"/>
        <end position="414"/>
    </location>
</feature>
<keyword evidence="1" id="KW-1133">Transmembrane helix</keyword>
<dbReference type="EMBL" id="JAARUV010000003">
    <property type="protein sequence ID" value="MBC1779247.1"/>
    <property type="molecule type" value="Genomic_DNA"/>
</dbReference>
<name>A0A7X1CIP8_9LIST</name>
<feature type="transmembrane region" description="Helical" evidence="1">
    <location>
        <begin position="101"/>
        <end position="121"/>
    </location>
</feature>
<feature type="transmembrane region" description="Helical" evidence="1">
    <location>
        <begin position="212"/>
        <end position="239"/>
    </location>
</feature>
<feature type="transmembrane region" description="Helical" evidence="1">
    <location>
        <begin position="16"/>
        <end position="33"/>
    </location>
</feature>
<evidence type="ECO:0000313" key="2">
    <source>
        <dbReference type="EMBL" id="MBC1779247.1"/>
    </source>
</evidence>
<reference evidence="2 3" key="1">
    <citation type="submission" date="2020-03" db="EMBL/GenBank/DDBJ databases">
        <title>Soil Listeria distribution.</title>
        <authorList>
            <person name="Liao J."/>
            <person name="Wiedmann M."/>
        </authorList>
    </citation>
    <scope>NUCLEOTIDE SEQUENCE [LARGE SCALE GENOMIC DNA]</scope>
    <source>
        <strain evidence="2 3">FSL L7-1017</strain>
    </source>
</reference>
<feature type="transmembrane region" description="Helical" evidence="1">
    <location>
        <begin position="39"/>
        <end position="61"/>
    </location>
</feature>
<accession>A0A7X1CIP8</accession>